<dbReference type="EMBL" id="GL883077">
    <property type="protein sequence ID" value="EGF93591.1"/>
    <property type="molecule type" value="Genomic_DNA"/>
</dbReference>
<sequence length="315" mass="34775">MATAGSCFAQHVARTLREMDFNYLTTEVAPAFAFSGADNFGVFSARYGNVYTVRQLLQMFRRAYGLFSPEDTAWRRADGRFVDPFRPYVHDAGFASPQEVEDERESHLEAVRQVFEGCDVFVFTLGLTEGWQAVSDGAVFPLAPGVVGADVASDAYCFHNFTVAEMESDLSEFLKRLHRINPACRVLLTVSPVALIATYEDSHVLCANTYSKSALRVVAGQVAQAFDFVDYFPSYEIILGPQAGASFLAPDLREVTPEGVTYAMEVFARHYLGEGKGRPVCVTVAPTPEEVARQRAEMAKIASVICDEEKIDSRP</sequence>
<name>F4QM19_9CAUL</name>
<reference evidence="3" key="1">
    <citation type="submission" date="2011-03" db="EMBL/GenBank/DDBJ databases">
        <title>Draft genome sequence of Brevundimonas diminuta.</title>
        <authorList>
            <person name="Brown P.J.B."/>
            <person name="Buechlein A."/>
            <person name="Hemmerich C."/>
            <person name="Brun Y.V."/>
        </authorList>
    </citation>
    <scope>NUCLEOTIDE SEQUENCE [LARGE SCALE GENOMIC DNA]</scope>
    <source>
        <strain evidence="3">C19</strain>
    </source>
</reference>
<dbReference type="Proteomes" id="UP000006512">
    <property type="component" value="Unassembled WGS sequence"/>
</dbReference>
<dbReference type="InterPro" id="IPR014982">
    <property type="entry name" value="GSCFA"/>
</dbReference>
<accession>F4QM19</accession>
<keyword evidence="3" id="KW-1185">Reference proteome</keyword>
<evidence type="ECO:0000259" key="1">
    <source>
        <dbReference type="Pfam" id="PF08885"/>
    </source>
</evidence>
<feature type="domain" description="GSCFA" evidence="1">
    <location>
        <begin position="2"/>
        <end position="267"/>
    </location>
</feature>
<dbReference type="eggNOG" id="COG0455">
    <property type="taxonomic scope" value="Bacteria"/>
</dbReference>
<proteinExistence type="predicted"/>
<organism evidence="2 3">
    <name type="scientific">Asticcacaulis biprosthecium C19</name>
    <dbReference type="NCBI Taxonomy" id="715226"/>
    <lineage>
        <taxon>Bacteria</taxon>
        <taxon>Pseudomonadati</taxon>
        <taxon>Pseudomonadota</taxon>
        <taxon>Alphaproteobacteria</taxon>
        <taxon>Caulobacterales</taxon>
        <taxon>Caulobacteraceae</taxon>
        <taxon>Asticcacaulis</taxon>
    </lineage>
</organism>
<evidence type="ECO:0000313" key="3">
    <source>
        <dbReference type="Proteomes" id="UP000006512"/>
    </source>
</evidence>
<dbReference type="Pfam" id="PF08885">
    <property type="entry name" value="GSCFA"/>
    <property type="match status" value="1"/>
</dbReference>
<protein>
    <submittedName>
        <fullName evidence="2">GSCFA family protein</fullName>
    </submittedName>
</protein>
<evidence type="ECO:0000313" key="2">
    <source>
        <dbReference type="EMBL" id="EGF93591.1"/>
    </source>
</evidence>
<gene>
    <name evidence="2" type="ORF">ABI_20310</name>
</gene>
<dbReference type="AlphaFoldDB" id="F4QM19"/>
<dbReference type="HOGENOM" id="CLU_049172_1_0_5"/>
<dbReference type="STRING" id="715226.ABI_20310"/>